<evidence type="ECO:0000313" key="3">
    <source>
        <dbReference type="Proteomes" id="UP000327157"/>
    </source>
</evidence>
<dbReference type="Proteomes" id="UP000327157">
    <property type="component" value="Unassembled WGS sequence"/>
</dbReference>
<feature type="domain" description="RNase H type-1" evidence="1">
    <location>
        <begin position="36"/>
        <end position="156"/>
    </location>
</feature>
<gene>
    <name evidence="2" type="ORF">D8674_039255</name>
</gene>
<sequence length="181" mass="20244">MNERTTINAIEGTNKLEFAGRKVTWKIPQFGTLKVNCDAAWNPQSHKGGVGWVIRNFAGLLHSAGGWENLHRSVEIVEATALRAALQECAKKDIHSIEIETDAKTIMQMINKETGTEASLEDIIHDIWKLAQTFQNATLTYAHRECNHAARAVASYVSKDGSVHLWYCIGPHFIFNIIAKM</sequence>
<dbReference type="OrthoDB" id="1473488at2759"/>
<protein>
    <submittedName>
        <fullName evidence="2">Ribonuclease H protein</fullName>
    </submittedName>
</protein>
<comment type="caution">
    <text evidence="2">The sequence shown here is derived from an EMBL/GenBank/DDBJ whole genome shotgun (WGS) entry which is preliminary data.</text>
</comment>
<dbReference type="PANTHER" id="PTHR47074:SF11">
    <property type="entry name" value="REVERSE TRANSCRIPTASE-LIKE PROTEIN"/>
    <property type="match status" value="1"/>
</dbReference>
<dbReference type="GO" id="GO:0004523">
    <property type="term" value="F:RNA-DNA hybrid ribonuclease activity"/>
    <property type="evidence" value="ECO:0007669"/>
    <property type="project" value="InterPro"/>
</dbReference>
<dbReference type="CDD" id="cd06222">
    <property type="entry name" value="RNase_H_like"/>
    <property type="match status" value="1"/>
</dbReference>
<dbReference type="GO" id="GO:0003676">
    <property type="term" value="F:nucleic acid binding"/>
    <property type="evidence" value="ECO:0007669"/>
    <property type="project" value="InterPro"/>
</dbReference>
<dbReference type="EMBL" id="SMOL01000216">
    <property type="protein sequence ID" value="KAB2623437.1"/>
    <property type="molecule type" value="Genomic_DNA"/>
</dbReference>
<dbReference type="InterPro" id="IPR052929">
    <property type="entry name" value="RNase_H-like_EbsB-rel"/>
</dbReference>
<reference evidence="2 3" key="2">
    <citation type="submission" date="2019-11" db="EMBL/GenBank/DDBJ databases">
        <title>A de novo genome assembly of a pear dwarfing rootstock.</title>
        <authorList>
            <person name="Wang F."/>
            <person name="Wang J."/>
            <person name="Li S."/>
            <person name="Zhang Y."/>
            <person name="Fang M."/>
            <person name="Ma L."/>
            <person name="Zhao Y."/>
            <person name="Jiang S."/>
        </authorList>
    </citation>
    <scope>NUCLEOTIDE SEQUENCE [LARGE SCALE GENOMIC DNA]</scope>
    <source>
        <strain evidence="2">S2</strain>
        <tissue evidence="2">Leaf</tissue>
    </source>
</reference>
<dbReference type="Pfam" id="PF13456">
    <property type="entry name" value="RVT_3"/>
    <property type="match status" value="1"/>
</dbReference>
<organism evidence="2 3">
    <name type="scientific">Pyrus ussuriensis x Pyrus communis</name>
    <dbReference type="NCBI Taxonomy" id="2448454"/>
    <lineage>
        <taxon>Eukaryota</taxon>
        <taxon>Viridiplantae</taxon>
        <taxon>Streptophyta</taxon>
        <taxon>Embryophyta</taxon>
        <taxon>Tracheophyta</taxon>
        <taxon>Spermatophyta</taxon>
        <taxon>Magnoliopsida</taxon>
        <taxon>eudicotyledons</taxon>
        <taxon>Gunneridae</taxon>
        <taxon>Pentapetalae</taxon>
        <taxon>rosids</taxon>
        <taxon>fabids</taxon>
        <taxon>Rosales</taxon>
        <taxon>Rosaceae</taxon>
        <taxon>Amygdaloideae</taxon>
        <taxon>Maleae</taxon>
        <taxon>Pyrus</taxon>
    </lineage>
</organism>
<dbReference type="InterPro" id="IPR044730">
    <property type="entry name" value="RNase_H-like_dom_plant"/>
</dbReference>
<dbReference type="InterPro" id="IPR036397">
    <property type="entry name" value="RNaseH_sf"/>
</dbReference>
<proteinExistence type="predicted"/>
<name>A0A5N5H950_9ROSA</name>
<dbReference type="InterPro" id="IPR012337">
    <property type="entry name" value="RNaseH-like_sf"/>
</dbReference>
<dbReference type="PANTHER" id="PTHR47074">
    <property type="entry name" value="BNAC02G40300D PROTEIN"/>
    <property type="match status" value="1"/>
</dbReference>
<dbReference type="SUPFAM" id="SSF53098">
    <property type="entry name" value="Ribonuclease H-like"/>
    <property type="match status" value="1"/>
</dbReference>
<keyword evidence="3" id="KW-1185">Reference proteome</keyword>
<accession>A0A5N5H950</accession>
<reference evidence="2 3" key="1">
    <citation type="submission" date="2019-09" db="EMBL/GenBank/DDBJ databases">
        <authorList>
            <person name="Ou C."/>
        </authorList>
    </citation>
    <scope>NUCLEOTIDE SEQUENCE [LARGE SCALE GENOMIC DNA]</scope>
    <source>
        <strain evidence="2">S2</strain>
        <tissue evidence="2">Leaf</tissue>
    </source>
</reference>
<dbReference type="Gene3D" id="3.30.420.10">
    <property type="entry name" value="Ribonuclease H-like superfamily/Ribonuclease H"/>
    <property type="match status" value="1"/>
</dbReference>
<dbReference type="InterPro" id="IPR002156">
    <property type="entry name" value="RNaseH_domain"/>
</dbReference>
<evidence type="ECO:0000313" key="2">
    <source>
        <dbReference type="EMBL" id="KAB2623437.1"/>
    </source>
</evidence>
<evidence type="ECO:0000259" key="1">
    <source>
        <dbReference type="Pfam" id="PF13456"/>
    </source>
</evidence>
<dbReference type="AlphaFoldDB" id="A0A5N5H950"/>